<dbReference type="Pfam" id="PF04191">
    <property type="entry name" value="PEMT"/>
    <property type="match status" value="1"/>
</dbReference>
<feature type="transmembrane region" description="Helical" evidence="5">
    <location>
        <begin position="34"/>
        <end position="52"/>
    </location>
</feature>
<keyword evidence="7" id="KW-1185">Reference proteome</keyword>
<name>A0ABT5XFP6_9EURY</name>
<dbReference type="InterPro" id="IPR007318">
    <property type="entry name" value="Phopholipid_MeTrfase"/>
</dbReference>
<evidence type="ECO:0000256" key="1">
    <source>
        <dbReference type="ARBA" id="ARBA00004127"/>
    </source>
</evidence>
<comment type="caution">
    <text evidence="6">The sequence shown here is derived from an EMBL/GenBank/DDBJ whole genome shotgun (WGS) entry which is preliminary data.</text>
</comment>
<comment type="subcellular location">
    <subcellularLocation>
        <location evidence="1">Endomembrane system</location>
        <topology evidence="1">Multi-pass membrane protein</topology>
    </subcellularLocation>
</comment>
<gene>
    <name evidence="6" type="ORF">P0O24_08080</name>
</gene>
<sequence>MKGEIQPPTYFAALLLVSAASHYAYPGRQVVGPSFAYMGLLLVGFGVVLNLWTDSLFKKNRTTVKPQEMPSKLLITGPFRISRHPMYLGMVSILLGEAVFLGSLIAFVFPLIFAILMGLFFIPREEENLERAFGREYVDYKRRVRRWI</sequence>
<accession>A0ABT5XFP6</accession>
<keyword evidence="2 5" id="KW-0812">Transmembrane</keyword>
<evidence type="ECO:0000256" key="5">
    <source>
        <dbReference type="SAM" id="Phobius"/>
    </source>
</evidence>
<evidence type="ECO:0000256" key="4">
    <source>
        <dbReference type="ARBA" id="ARBA00023136"/>
    </source>
</evidence>
<evidence type="ECO:0000313" key="6">
    <source>
        <dbReference type="EMBL" id="MDF0593539.1"/>
    </source>
</evidence>
<evidence type="ECO:0000313" key="7">
    <source>
        <dbReference type="Proteomes" id="UP001215956"/>
    </source>
</evidence>
<dbReference type="RefSeq" id="WP_316969244.1">
    <property type="nucleotide sequence ID" value="NZ_JARFPL010000023.1"/>
</dbReference>
<feature type="transmembrane region" description="Helical" evidence="5">
    <location>
        <begin position="100"/>
        <end position="122"/>
    </location>
</feature>
<dbReference type="PANTHER" id="PTHR43847">
    <property type="entry name" value="BLL3993 PROTEIN"/>
    <property type="match status" value="1"/>
</dbReference>
<dbReference type="Gene3D" id="1.20.120.1630">
    <property type="match status" value="1"/>
</dbReference>
<dbReference type="PANTHER" id="PTHR43847:SF1">
    <property type="entry name" value="BLL3993 PROTEIN"/>
    <property type="match status" value="1"/>
</dbReference>
<dbReference type="InterPro" id="IPR052527">
    <property type="entry name" value="Metal_cation-efflux_comp"/>
</dbReference>
<dbReference type="Proteomes" id="UP001215956">
    <property type="component" value="Unassembled WGS sequence"/>
</dbReference>
<proteinExistence type="predicted"/>
<organism evidence="6 7">
    <name type="scientific">Candidatus Methanocrinis alkalitolerans</name>
    <dbReference type="NCBI Taxonomy" id="3033395"/>
    <lineage>
        <taxon>Archaea</taxon>
        <taxon>Methanobacteriati</taxon>
        <taxon>Methanobacteriota</taxon>
        <taxon>Stenosarchaea group</taxon>
        <taxon>Methanomicrobia</taxon>
        <taxon>Methanotrichales</taxon>
        <taxon>Methanotrichaceae</taxon>
        <taxon>Methanocrinis</taxon>
    </lineage>
</organism>
<dbReference type="EMBL" id="JARFPL010000023">
    <property type="protein sequence ID" value="MDF0593539.1"/>
    <property type="molecule type" value="Genomic_DNA"/>
</dbReference>
<keyword evidence="4 5" id="KW-0472">Membrane</keyword>
<evidence type="ECO:0000256" key="2">
    <source>
        <dbReference type="ARBA" id="ARBA00022692"/>
    </source>
</evidence>
<protein>
    <submittedName>
        <fullName evidence="6">Isoprenylcysteine carboxylmethyltransferase family protein</fullName>
    </submittedName>
</protein>
<reference evidence="6 7" key="1">
    <citation type="submission" date="2023-03" db="EMBL/GenBank/DDBJ databases">
        <title>Whole genome sequencing of Methanotrichaceae archaeon M04Ac.</title>
        <authorList>
            <person name="Khomyakova M.A."/>
            <person name="Merkel A.Y."/>
            <person name="Slobodkin A.I."/>
        </authorList>
    </citation>
    <scope>NUCLEOTIDE SEQUENCE [LARGE SCALE GENOMIC DNA]</scope>
    <source>
        <strain evidence="6 7">M04Ac</strain>
    </source>
</reference>
<evidence type="ECO:0000256" key="3">
    <source>
        <dbReference type="ARBA" id="ARBA00022989"/>
    </source>
</evidence>
<keyword evidence="3 5" id="KW-1133">Transmembrane helix</keyword>